<protein>
    <recommendedName>
        <fullName evidence="4">Outer membrane protein beta-barrel domain-containing protein</fullName>
    </recommendedName>
</protein>
<accession>Q6MN92</accession>
<dbReference type="SUPFAM" id="SSF56925">
    <property type="entry name" value="OMPA-like"/>
    <property type="match status" value="1"/>
</dbReference>
<proteinExistence type="predicted"/>
<dbReference type="InterPro" id="IPR011250">
    <property type="entry name" value="OMP/PagP_B-barrel"/>
</dbReference>
<sequence length="209" mass="22870">MVRSCFYSFLILCVFFGLSKDCQASNVGLFPGTRVSAFQSVYSGEKGKSFAESSSGVGAGVSVYMDGKYLTPYFGFKVGSMAGTQMFLDNASEVSTSFNYYSASAEAGFHLFPIERRKKGFNVYFSGGGVIGYNFVALNKEASLENIPYSDQSFSTGYVAGVGSEWILNSADKNKWNLNAEVLFKNESSTLFNQRYDLSCMVFSLGLGW</sequence>
<keyword evidence="3" id="KW-1185">Reference proteome</keyword>
<dbReference type="HOGENOM" id="CLU_1313398_0_0_7"/>
<dbReference type="Proteomes" id="UP000008080">
    <property type="component" value="Chromosome"/>
</dbReference>
<evidence type="ECO:0000313" key="3">
    <source>
        <dbReference type="Proteomes" id="UP000008080"/>
    </source>
</evidence>
<feature type="chain" id="PRO_5004277760" description="Outer membrane protein beta-barrel domain-containing protein" evidence="1">
    <location>
        <begin position="25"/>
        <end position="209"/>
    </location>
</feature>
<dbReference type="STRING" id="264462.Bd1368"/>
<feature type="signal peptide" evidence="1">
    <location>
        <begin position="1"/>
        <end position="24"/>
    </location>
</feature>
<dbReference type="AlphaFoldDB" id="Q6MN92"/>
<evidence type="ECO:0008006" key="4">
    <source>
        <dbReference type="Google" id="ProtNLM"/>
    </source>
</evidence>
<keyword evidence="1" id="KW-0732">Signal</keyword>
<reference evidence="2 3" key="1">
    <citation type="journal article" date="2004" name="Science">
        <title>A predator unmasked: life cycle of Bdellovibrio bacteriovorus from a genomic perspective.</title>
        <authorList>
            <person name="Rendulic S."/>
            <person name="Jagtap P."/>
            <person name="Rosinus A."/>
            <person name="Eppinger M."/>
            <person name="Baar C."/>
            <person name="Lanz C."/>
            <person name="Keller H."/>
            <person name="Lambert C."/>
            <person name="Evans K.J."/>
            <person name="Goesmann A."/>
            <person name="Meyer F."/>
            <person name="Sockett R.E."/>
            <person name="Schuster S.C."/>
        </authorList>
    </citation>
    <scope>NUCLEOTIDE SEQUENCE [LARGE SCALE GENOMIC DNA]</scope>
    <source>
        <strain evidence="3">ATCC 15356 / DSM 50701 / NCIMB 9529 / HD100</strain>
    </source>
</reference>
<evidence type="ECO:0000256" key="1">
    <source>
        <dbReference type="SAM" id="SignalP"/>
    </source>
</evidence>
<dbReference type="EMBL" id="BX842649">
    <property type="protein sequence ID" value="CAE79260.1"/>
    <property type="molecule type" value="Genomic_DNA"/>
</dbReference>
<gene>
    <name evidence="2" type="ordered locus">Bd1368</name>
</gene>
<name>Q6MN92_BDEBA</name>
<evidence type="ECO:0000313" key="2">
    <source>
        <dbReference type="EMBL" id="CAE79260.1"/>
    </source>
</evidence>
<dbReference type="KEGG" id="bba:Bd1368"/>
<organism evidence="2 3">
    <name type="scientific">Bdellovibrio bacteriovorus (strain ATCC 15356 / DSM 50701 / NCIMB 9529 / HD100)</name>
    <dbReference type="NCBI Taxonomy" id="264462"/>
    <lineage>
        <taxon>Bacteria</taxon>
        <taxon>Pseudomonadati</taxon>
        <taxon>Bdellovibrionota</taxon>
        <taxon>Bdellovibrionia</taxon>
        <taxon>Bdellovibrionales</taxon>
        <taxon>Pseudobdellovibrionaceae</taxon>
        <taxon>Bdellovibrio</taxon>
    </lineage>
</organism>